<sequence>MELMREMYHNEADLSPTSPDYNIESLTGGDPFYDRFPWFRMVGRAFVYLSNLLYPVPLIHKVAIVNEKGDVKGYLRVAVQAVIEEENGEYASGVRQSARISFDDELFGGRQRGNRNRFPNLLNNHQSSGFPCRNSNLTSAALSEMKVTGEDEEKNGKGNLLKRGGCRGKGEGEEEEDKTDRVVEGSQGAIKDIPDKFKVEDMDGDADSGRGDSSVSSDHPPKEEGDLTGTTPILIPPNQNHLINTNNNNNIIINNNNVNNTNNNENINTTNTTGTTPDHLLIGKEFTFRVTVLQAVGISTEYADIFCQFNFLHRHDEAFSTEPVKNTGKGTPLGFYHVQNITVTVTKSFLEYLKSQPIVFEVFGHYQQHPLHKDAKQEGGHVRQPPKRMLPPSIPISQPVRSPKFGVLPSPSTSHVHAKYDVLVWFEICELAPNGEYVPAVVDHSDDLPCRGLFLLHQGIQRRIRITIVHENTPELRWKDVRELVVGRIRNTPESEEDEEGDETGTCGGDCDSVLSLGLFPGERVVEDAPPGDTRSMFRFEAAWDSSLHSSVLLNRVTPYGEQIYMTISAYLELENCGRPAIITKDLSMIIYGRDARTGPRSLKHLFSGNYRNAEANRLSGVYELVLKRAAEAGS</sequence>
<protein>
    <submittedName>
        <fullName evidence="4">Uncharacterized protein</fullName>
    </submittedName>
</protein>
<dbReference type="InterPro" id="IPR022140">
    <property type="entry name" value="Kinesin-like_KIF1-typ"/>
</dbReference>
<feature type="region of interest" description="Disordered" evidence="1">
    <location>
        <begin position="145"/>
        <end position="234"/>
    </location>
</feature>
<dbReference type="EMBL" id="KZ308445">
    <property type="protein sequence ID" value="KAG8229751.1"/>
    <property type="molecule type" value="Genomic_DNA"/>
</dbReference>
<keyword evidence="5" id="KW-1185">Reference proteome</keyword>
<gene>
    <name evidence="4" type="ORF">J437_LFUL007049</name>
</gene>
<evidence type="ECO:0000259" key="2">
    <source>
        <dbReference type="Pfam" id="PF12423"/>
    </source>
</evidence>
<organism evidence="4 5">
    <name type="scientific">Ladona fulva</name>
    <name type="common">Scarce chaser dragonfly</name>
    <name type="synonym">Libellula fulva</name>
    <dbReference type="NCBI Taxonomy" id="123851"/>
    <lineage>
        <taxon>Eukaryota</taxon>
        <taxon>Metazoa</taxon>
        <taxon>Ecdysozoa</taxon>
        <taxon>Arthropoda</taxon>
        <taxon>Hexapoda</taxon>
        <taxon>Insecta</taxon>
        <taxon>Pterygota</taxon>
        <taxon>Palaeoptera</taxon>
        <taxon>Odonata</taxon>
        <taxon>Epiprocta</taxon>
        <taxon>Anisoptera</taxon>
        <taxon>Libelluloidea</taxon>
        <taxon>Libellulidae</taxon>
        <taxon>Ladona</taxon>
    </lineage>
</organism>
<dbReference type="InterPro" id="IPR022164">
    <property type="entry name" value="Kinesin-like"/>
</dbReference>
<evidence type="ECO:0000313" key="5">
    <source>
        <dbReference type="Proteomes" id="UP000792457"/>
    </source>
</evidence>
<evidence type="ECO:0000313" key="4">
    <source>
        <dbReference type="EMBL" id="KAG8229751.1"/>
    </source>
</evidence>
<feature type="domain" description="Kinesin-like" evidence="3">
    <location>
        <begin position="436"/>
        <end position="596"/>
    </location>
</feature>
<feature type="compositionally biased region" description="Basic and acidic residues" evidence="1">
    <location>
        <begin position="192"/>
        <end position="201"/>
    </location>
</feature>
<evidence type="ECO:0000256" key="1">
    <source>
        <dbReference type="SAM" id="MobiDB-lite"/>
    </source>
</evidence>
<name>A0A8K0K8R0_LADFU</name>
<evidence type="ECO:0000259" key="3">
    <source>
        <dbReference type="Pfam" id="PF12473"/>
    </source>
</evidence>
<dbReference type="Proteomes" id="UP000792457">
    <property type="component" value="Unassembled WGS sequence"/>
</dbReference>
<dbReference type="Pfam" id="PF12423">
    <property type="entry name" value="KIF1B"/>
    <property type="match status" value="1"/>
</dbReference>
<accession>A0A8K0K8R0</accession>
<feature type="domain" description="Kinesin-like KIF1-type" evidence="2">
    <location>
        <begin position="2"/>
        <end position="44"/>
    </location>
</feature>
<comment type="caution">
    <text evidence="4">The sequence shown here is derived from an EMBL/GenBank/DDBJ whole genome shotgun (WGS) entry which is preliminary data.</text>
</comment>
<dbReference type="OrthoDB" id="3176171at2759"/>
<dbReference type="Pfam" id="PF12473">
    <property type="entry name" value="DUF3694"/>
    <property type="match status" value="1"/>
</dbReference>
<reference evidence="4" key="1">
    <citation type="submission" date="2013-04" db="EMBL/GenBank/DDBJ databases">
        <authorList>
            <person name="Qu J."/>
            <person name="Murali S.C."/>
            <person name="Bandaranaike D."/>
            <person name="Bellair M."/>
            <person name="Blankenburg K."/>
            <person name="Chao H."/>
            <person name="Dinh H."/>
            <person name="Doddapaneni H."/>
            <person name="Downs B."/>
            <person name="Dugan-Rocha S."/>
            <person name="Elkadiri S."/>
            <person name="Gnanaolivu R.D."/>
            <person name="Hernandez B."/>
            <person name="Javaid M."/>
            <person name="Jayaseelan J.C."/>
            <person name="Lee S."/>
            <person name="Li M."/>
            <person name="Ming W."/>
            <person name="Munidasa M."/>
            <person name="Muniz J."/>
            <person name="Nguyen L."/>
            <person name="Ongeri F."/>
            <person name="Osuji N."/>
            <person name="Pu L.-L."/>
            <person name="Puazo M."/>
            <person name="Qu C."/>
            <person name="Quiroz J."/>
            <person name="Raj R."/>
            <person name="Weissenberger G."/>
            <person name="Xin Y."/>
            <person name="Zou X."/>
            <person name="Han Y."/>
            <person name="Richards S."/>
            <person name="Worley K."/>
            <person name="Muzny D."/>
            <person name="Gibbs R."/>
        </authorList>
    </citation>
    <scope>NUCLEOTIDE SEQUENCE</scope>
    <source>
        <strain evidence="4">Sampled in the wild</strain>
    </source>
</reference>
<proteinExistence type="predicted"/>
<feature type="non-terminal residue" evidence="4">
    <location>
        <position position="635"/>
    </location>
</feature>
<feature type="region of interest" description="Disordered" evidence="1">
    <location>
        <begin position="375"/>
        <end position="394"/>
    </location>
</feature>
<reference evidence="4" key="2">
    <citation type="submission" date="2017-10" db="EMBL/GenBank/DDBJ databases">
        <title>Ladona fulva Genome sequencing and assembly.</title>
        <authorList>
            <person name="Murali S."/>
            <person name="Richards S."/>
            <person name="Bandaranaike D."/>
            <person name="Bellair M."/>
            <person name="Blankenburg K."/>
            <person name="Chao H."/>
            <person name="Dinh H."/>
            <person name="Doddapaneni H."/>
            <person name="Dugan-Rocha S."/>
            <person name="Elkadiri S."/>
            <person name="Gnanaolivu R."/>
            <person name="Hernandez B."/>
            <person name="Skinner E."/>
            <person name="Javaid M."/>
            <person name="Lee S."/>
            <person name="Li M."/>
            <person name="Ming W."/>
            <person name="Munidasa M."/>
            <person name="Muniz J."/>
            <person name="Nguyen L."/>
            <person name="Hughes D."/>
            <person name="Osuji N."/>
            <person name="Pu L.-L."/>
            <person name="Puazo M."/>
            <person name="Qu C."/>
            <person name="Quiroz J."/>
            <person name="Raj R."/>
            <person name="Weissenberger G."/>
            <person name="Xin Y."/>
            <person name="Zou X."/>
            <person name="Han Y."/>
            <person name="Worley K."/>
            <person name="Muzny D."/>
            <person name="Gibbs R."/>
        </authorList>
    </citation>
    <scope>NUCLEOTIDE SEQUENCE</scope>
    <source>
        <strain evidence="4">Sampled in the wild</strain>
    </source>
</reference>
<dbReference type="AlphaFoldDB" id="A0A8K0K8R0"/>